<dbReference type="AlphaFoldDB" id="A0A6G4WM14"/>
<dbReference type="PANTHER" id="PTHR42110">
    <property type="entry name" value="L-ASPARAGINASE, PUTATIVE (AFU_ORTHOLOGUE AFUA_3G11890)-RELATED"/>
    <property type="match status" value="1"/>
</dbReference>
<protein>
    <submittedName>
        <fullName evidence="1">Asparaginase</fullName>
    </submittedName>
</protein>
<dbReference type="Proteomes" id="UP001642900">
    <property type="component" value="Unassembled WGS sequence"/>
</dbReference>
<evidence type="ECO:0000313" key="2">
    <source>
        <dbReference type="Proteomes" id="UP001642900"/>
    </source>
</evidence>
<organism evidence="1 2">
    <name type="scientific">Allomesorhizobium camelthorni</name>
    <dbReference type="NCBI Taxonomy" id="475069"/>
    <lineage>
        <taxon>Bacteria</taxon>
        <taxon>Pseudomonadati</taxon>
        <taxon>Pseudomonadota</taxon>
        <taxon>Alphaproteobacteria</taxon>
        <taxon>Hyphomicrobiales</taxon>
        <taxon>Phyllobacteriaceae</taxon>
        <taxon>Allomesorhizobium</taxon>
    </lineage>
</organism>
<keyword evidence="2" id="KW-1185">Reference proteome</keyword>
<evidence type="ECO:0000313" key="1">
    <source>
        <dbReference type="EMBL" id="NGO55398.1"/>
    </source>
</evidence>
<dbReference type="RefSeq" id="WP_165033753.1">
    <property type="nucleotide sequence ID" value="NZ_JAAKZF010000097.1"/>
</dbReference>
<reference evidence="1 2" key="1">
    <citation type="submission" date="2020-02" db="EMBL/GenBank/DDBJ databases">
        <title>Genome sequence of strain CCNWXJ40-4.</title>
        <authorList>
            <person name="Gao J."/>
            <person name="Sun J."/>
        </authorList>
    </citation>
    <scope>NUCLEOTIDE SEQUENCE [LARGE SCALE GENOMIC DNA]</scope>
    <source>
        <strain evidence="1 2">CCNWXJ 40-4</strain>
    </source>
</reference>
<dbReference type="EMBL" id="JAAKZF010000097">
    <property type="protein sequence ID" value="NGO55398.1"/>
    <property type="molecule type" value="Genomic_DNA"/>
</dbReference>
<accession>A0A6G4WM14</accession>
<dbReference type="PANTHER" id="PTHR42110:SF1">
    <property type="entry name" value="L-ASPARAGINASE, PUTATIVE (AFU_ORTHOLOGUE AFUA_3G11890)-RELATED"/>
    <property type="match status" value="1"/>
</dbReference>
<name>A0A6G4WM14_9HYPH</name>
<dbReference type="Pfam" id="PF06089">
    <property type="entry name" value="Asparaginase_II"/>
    <property type="match status" value="1"/>
</dbReference>
<gene>
    <name evidence="1" type="ORF">G6N73_30865</name>
</gene>
<proteinExistence type="predicted"/>
<sequence length="338" mass="34921">MTNPVLVEVLRGGLVESAHRGALAVFDADRQSVWEVGDTTRPVFPRSAVKAIQALPLVESGAADAYGFGDRELALACASHNGEAAHTELARSMLVRAGLSETALECGAHWPSYQAATVALARTGAAPTGLHNNCSGKHAGFICVCCHAGVDHRGYIGAGHKLQEMVREAMEDVTGAAHGPGNRGTDGCSIPTYAVPLKNLAIGFAKMATGQGLSTGRAKAAKRLFAACMAEPFYVAGTGRADTALMQAAPGRIFVKVGAEGVYCAAVPELGLGIALKCDDGAGRAAEVAISEVLASLFIKDEALAARLTELANPVLTNWNGMTVGSSRPTAVLSWIGR</sequence>
<dbReference type="InterPro" id="IPR010349">
    <property type="entry name" value="Asparaginase_II"/>
</dbReference>
<comment type="caution">
    <text evidence="1">The sequence shown here is derived from an EMBL/GenBank/DDBJ whole genome shotgun (WGS) entry which is preliminary data.</text>
</comment>